<dbReference type="InterPro" id="IPR001579">
    <property type="entry name" value="Glyco_hydro_18_chit_AS"/>
</dbReference>
<keyword evidence="4 9" id="KW-0378">Hydrolase</keyword>
<evidence type="ECO:0000256" key="1">
    <source>
        <dbReference type="ARBA" id="ARBA00000822"/>
    </source>
</evidence>
<keyword evidence="12" id="KW-1185">Reference proteome</keyword>
<dbReference type="InterPro" id="IPR011583">
    <property type="entry name" value="Chitinase_II/V-like_cat"/>
</dbReference>
<dbReference type="PANTHER" id="PTHR11177">
    <property type="entry name" value="CHITINASE"/>
    <property type="match status" value="1"/>
</dbReference>
<dbReference type="InterPro" id="IPR029070">
    <property type="entry name" value="Chitinase_insertion_sf"/>
</dbReference>
<sequence>MYSNAVYYPNWHIYRNQPPSSLRLDVISHAFYAFAWVKPDGTVYLSDEWADAQIDVDGVNGCLRSFAALKQRYTVLKVILSVGGGGAGSKPFAAVARNPETRENFARTARDLVLQYGLDGIDIDWEHPSDAQQGADYVQLLARLRAWLPAPRFTLTSALPAGEWALRNIPLSQAAEYLDLVNVMAYDFSGPWVNACGHHAQLFTPHHPHNDAATISCQSAVSYFLSQGVPRNKILLGVPTYGRSFLSTRGVGHSYAGHAGEEGTFEYRALPRPGATEHVDERTGAAYCIGGDGGFVTYDNAHTVKMKAKYVKENGLAGLFYWTGTGDAPDTRSLVYNGYCELHF</sequence>
<dbReference type="PROSITE" id="PS51910">
    <property type="entry name" value="GH18_2"/>
    <property type="match status" value="1"/>
</dbReference>
<keyword evidence="7 9" id="KW-0326">Glycosidase</keyword>
<comment type="caution">
    <text evidence="11">The sequence shown here is derived from an EMBL/GenBank/DDBJ whole genome shotgun (WGS) entry which is preliminary data.</text>
</comment>
<dbReference type="PANTHER" id="PTHR11177:SF228">
    <property type="entry name" value="CHITINASE"/>
    <property type="match status" value="1"/>
</dbReference>
<dbReference type="PROSITE" id="PS01095">
    <property type="entry name" value="GH18_1"/>
    <property type="match status" value="1"/>
</dbReference>
<evidence type="ECO:0000256" key="9">
    <source>
        <dbReference type="RuleBase" id="RU000489"/>
    </source>
</evidence>
<keyword evidence="6" id="KW-0119">Carbohydrate metabolism</keyword>
<dbReference type="InterPro" id="IPR001223">
    <property type="entry name" value="Glyco_hydro18_cat"/>
</dbReference>
<organism evidence="11 12">
    <name type="scientific">Coniosporium apollinis</name>
    <dbReference type="NCBI Taxonomy" id="61459"/>
    <lineage>
        <taxon>Eukaryota</taxon>
        <taxon>Fungi</taxon>
        <taxon>Dikarya</taxon>
        <taxon>Ascomycota</taxon>
        <taxon>Pezizomycotina</taxon>
        <taxon>Dothideomycetes</taxon>
        <taxon>Dothideomycetes incertae sedis</taxon>
        <taxon>Coniosporium</taxon>
    </lineage>
</organism>
<dbReference type="InterPro" id="IPR050314">
    <property type="entry name" value="Glycosyl_Hydrlase_18"/>
</dbReference>
<dbReference type="SUPFAM" id="SSF51445">
    <property type="entry name" value="(Trans)glycosidases"/>
    <property type="match status" value="1"/>
</dbReference>
<keyword evidence="8" id="KW-0624">Polysaccharide degradation</keyword>
<dbReference type="EMBL" id="JAPDRL010000004">
    <property type="protein sequence ID" value="KAJ9669074.1"/>
    <property type="molecule type" value="Genomic_DNA"/>
</dbReference>
<dbReference type="SUPFAM" id="SSF54556">
    <property type="entry name" value="Chitinase insertion domain"/>
    <property type="match status" value="1"/>
</dbReference>
<dbReference type="EC" id="3.2.1.14" evidence="3"/>
<evidence type="ECO:0000256" key="6">
    <source>
        <dbReference type="ARBA" id="ARBA00023277"/>
    </source>
</evidence>
<evidence type="ECO:0000259" key="10">
    <source>
        <dbReference type="PROSITE" id="PS51910"/>
    </source>
</evidence>
<evidence type="ECO:0000256" key="5">
    <source>
        <dbReference type="ARBA" id="ARBA00023024"/>
    </source>
</evidence>
<evidence type="ECO:0000256" key="7">
    <source>
        <dbReference type="ARBA" id="ARBA00023295"/>
    </source>
</evidence>
<evidence type="ECO:0000256" key="4">
    <source>
        <dbReference type="ARBA" id="ARBA00022801"/>
    </source>
</evidence>
<reference evidence="11" key="1">
    <citation type="submission" date="2022-10" db="EMBL/GenBank/DDBJ databases">
        <title>Culturing micro-colonial fungi from biological soil crusts in the Mojave desert and describing Neophaeococcomyces mojavensis, and introducing the new genera and species Taxawa tesnikishii.</title>
        <authorList>
            <person name="Kurbessoian T."/>
            <person name="Stajich J.E."/>
        </authorList>
    </citation>
    <scope>NUCLEOTIDE SEQUENCE</scope>
    <source>
        <strain evidence="11">TK_1</strain>
    </source>
</reference>
<dbReference type="SMART" id="SM00636">
    <property type="entry name" value="Glyco_18"/>
    <property type="match status" value="1"/>
</dbReference>
<dbReference type="Proteomes" id="UP001172684">
    <property type="component" value="Unassembled WGS sequence"/>
</dbReference>
<evidence type="ECO:0000256" key="2">
    <source>
        <dbReference type="ARBA" id="ARBA00008682"/>
    </source>
</evidence>
<protein>
    <recommendedName>
        <fullName evidence="3">chitinase</fullName>
        <ecNumber evidence="3">3.2.1.14</ecNumber>
    </recommendedName>
</protein>
<evidence type="ECO:0000313" key="11">
    <source>
        <dbReference type="EMBL" id="KAJ9669074.1"/>
    </source>
</evidence>
<evidence type="ECO:0000256" key="3">
    <source>
        <dbReference type="ARBA" id="ARBA00012729"/>
    </source>
</evidence>
<evidence type="ECO:0000313" key="12">
    <source>
        <dbReference type="Proteomes" id="UP001172684"/>
    </source>
</evidence>
<comment type="catalytic activity">
    <reaction evidence="1">
        <text>Random endo-hydrolysis of N-acetyl-beta-D-glucosaminide (1-&gt;4)-beta-linkages in chitin and chitodextrins.</text>
        <dbReference type="EC" id="3.2.1.14"/>
    </reaction>
</comment>
<dbReference type="InterPro" id="IPR017853">
    <property type="entry name" value="GH"/>
</dbReference>
<dbReference type="CDD" id="cd06548">
    <property type="entry name" value="GH18_chitinase"/>
    <property type="match status" value="1"/>
</dbReference>
<proteinExistence type="inferred from homology"/>
<name>A0ABQ9P3A0_9PEZI</name>
<feature type="domain" description="GH18" evidence="10">
    <location>
        <begin position="2"/>
        <end position="344"/>
    </location>
</feature>
<dbReference type="Pfam" id="PF00704">
    <property type="entry name" value="Glyco_hydro_18"/>
    <property type="match status" value="1"/>
</dbReference>
<dbReference type="Gene3D" id="3.10.50.10">
    <property type="match status" value="1"/>
</dbReference>
<dbReference type="Gene3D" id="3.20.20.80">
    <property type="entry name" value="Glycosidases"/>
    <property type="match status" value="1"/>
</dbReference>
<evidence type="ECO:0000256" key="8">
    <source>
        <dbReference type="ARBA" id="ARBA00023326"/>
    </source>
</evidence>
<accession>A0ABQ9P3A0</accession>
<keyword evidence="5" id="KW-0146">Chitin degradation</keyword>
<comment type="similarity">
    <text evidence="2">Belongs to the glycosyl hydrolase 18 family. Chitinase class V subfamily.</text>
</comment>
<gene>
    <name evidence="11" type="ORF">H2201_000900</name>
</gene>